<dbReference type="SUPFAM" id="SSF56219">
    <property type="entry name" value="DNase I-like"/>
    <property type="match status" value="1"/>
</dbReference>
<dbReference type="InterPro" id="IPR005135">
    <property type="entry name" value="Endo/exonuclease/phosphatase"/>
</dbReference>
<dbReference type="GO" id="GO:0004519">
    <property type="term" value="F:endonuclease activity"/>
    <property type="evidence" value="ECO:0007669"/>
    <property type="project" value="UniProtKB-KW"/>
</dbReference>
<dbReference type="Pfam" id="PF03372">
    <property type="entry name" value="Exo_endo_phos"/>
    <property type="match status" value="1"/>
</dbReference>
<keyword evidence="3" id="KW-0540">Nuclease</keyword>
<evidence type="ECO:0000256" key="1">
    <source>
        <dbReference type="ARBA" id="ARBA00022801"/>
    </source>
</evidence>
<dbReference type="Gene3D" id="3.60.10.10">
    <property type="entry name" value="Endonuclease/exonuclease/phosphatase"/>
    <property type="match status" value="1"/>
</dbReference>
<dbReference type="PANTHER" id="PTHR15822:SF23">
    <property type="entry name" value="ENDONUCLEASE_EXONUCLEASE_PHOSPHATASE FAMILY PROTEIN"/>
    <property type="match status" value="1"/>
</dbReference>
<dbReference type="Proteomes" id="UP001589836">
    <property type="component" value="Unassembled WGS sequence"/>
</dbReference>
<sequence length="264" mass="29869">MKLLTLNVHAWQEENQLDKIYTLAKAINEKEYDVIALQEVSQHRESPIHQGSVRSDNYALLLQQALASLGNNNYELEWVMSHYGYEVYEEGLALLTKLPVDEYHQFYITSSTSIDFWKSRNIVGATMHIEDKDIAVYSCHLGWWDDLDESYEKQVDTLLQHVSPATYTFLMGDFNAASSTNYQGYDYILSKGVKDTHSIAATQTGQSTVEGKIAGWDSNQGGVKIDYIFSLTNVNVTSSSIIFNGTHYPILSDHYGVEVEVTLN</sequence>
<dbReference type="EMBL" id="JBHLTP010000003">
    <property type="protein sequence ID" value="MFC0523064.1"/>
    <property type="molecule type" value="Genomic_DNA"/>
</dbReference>
<dbReference type="PANTHER" id="PTHR15822">
    <property type="entry name" value="TRAF AND TNF RECEPTOR-ASSOCIATED PROTEIN"/>
    <property type="match status" value="1"/>
</dbReference>
<keyword evidence="3" id="KW-0255">Endonuclease</keyword>
<keyword evidence="4" id="KW-1185">Reference proteome</keyword>
<name>A0ABV6LL87_9BACI</name>
<accession>A0ABV6LL87</accession>
<evidence type="ECO:0000313" key="3">
    <source>
        <dbReference type="EMBL" id="MFC0523064.1"/>
    </source>
</evidence>
<evidence type="ECO:0000259" key="2">
    <source>
        <dbReference type="Pfam" id="PF03372"/>
    </source>
</evidence>
<feature type="domain" description="Endonuclease/exonuclease/phosphatase" evidence="2">
    <location>
        <begin position="5"/>
        <end position="254"/>
    </location>
</feature>
<dbReference type="InterPro" id="IPR051547">
    <property type="entry name" value="TDP2-like"/>
</dbReference>
<comment type="caution">
    <text evidence="3">The sequence shown here is derived from an EMBL/GenBank/DDBJ whole genome shotgun (WGS) entry which is preliminary data.</text>
</comment>
<keyword evidence="1" id="KW-0378">Hydrolase</keyword>
<protein>
    <submittedName>
        <fullName evidence="3">Endonuclease/exonuclease/phosphatase family protein</fullName>
    </submittedName>
</protein>
<dbReference type="RefSeq" id="WP_377345598.1">
    <property type="nucleotide sequence ID" value="NZ_JBHLTP010000003.1"/>
</dbReference>
<proteinExistence type="predicted"/>
<dbReference type="InterPro" id="IPR036691">
    <property type="entry name" value="Endo/exonu/phosph_ase_sf"/>
</dbReference>
<evidence type="ECO:0000313" key="4">
    <source>
        <dbReference type="Proteomes" id="UP001589836"/>
    </source>
</evidence>
<organism evidence="3 4">
    <name type="scientific">Pontibacillus salicampi</name>
    <dbReference type="NCBI Taxonomy" id="1449801"/>
    <lineage>
        <taxon>Bacteria</taxon>
        <taxon>Bacillati</taxon>
        <taxon>Bacillota</taxon>
        <taxon>Bacilli</taxon>
        <taxon>Bacillales</taxon>
        <taxon>Bacillaceae</taxon>
        <taxon>Pontibacillus</taxon>
    </lineage>
</organism>
<reference evidence="3 4" key="1">
    <citation type="submission" date="2024-09" db="EMBL/GenBank/DDBJ databases">
        <authorList>
            <person name="Sun Q."/>
            <person name="Mori K."/>
        </authorList>
    </citation>
    <scope>NUCLEOTIDE SEQUENCE [LARGE SCALE GENOMIC DNA]</scope>
    <source>
        <strain evidence="3 4">NCAIM B.02529</strain>
    </source>
</reference>
<dbReference type="CDD" id="cd09079">
    <property type="entry name" value="RgfB-like"/>
    <property type="match status" value="1"/>
</dbReference>
<gene>
    <name evidence="3" type="ORF">ACFFGV_05575</name>
</gene>